<feature type="domain" description="Arginyl tRNA synthetase N-terminal" evidence="12">
    <location>
        <begin position="4"/>
        <end position="84"/>
    </location>
</feature>
<evidence type="ECO:0000256" key="2">
    <source>
        <dbReference type="ARBA" id="ARBA00012837"/>
    </source>
</evidence>
<keyword evidence="4 10" id="KW-0547">Nucleotide-binding</keyword>
<evidence type="ECO:0000256" key="6">
    <source>
        <dbReference type="ARBA" id="ARBA00022917"/>
    </source>
</evidence>
<dbReference type="AlphaFoldDB" id="A0A1F7KZY3"/>
<evidence type="ECO:0000256" key="10">
    <source>
        <dbReference type="RuleBase" id="RU363038"/>
    </source>
</evidence>
<dbReference type="InterPro" id="IPR036695">
    <property type="entry name" value="Arg-tRNA-synth_N_sf"/>
</dbReference>
<gene>
    <name evidence="13" type="ORF">A3K52_00995</name>
</gene>
<dbReference type="SUPFAM" id="SSF52374">
    <property type="entry name" value="Nucleotidylyl transferase"/>
    <property type="match status" value="1"/>
</dbReference>
<dbReference type="SMART" id="SM01016">
    <property type="entry name" value="Arg_tRNA_synt_N"/>
    <property type="match status" value="1"/>
</dbReference>
<dbReference type="Gene3D" id="1.10.730.10">
    <property type="entry name" value="Isoleucyl-tRNA Synthetase, Domain 1"/>
    <property type="match status" value="1"/>
</dbReference>
<dbReference type="Pfam" id="PF00750">
    <property type="entry name" value="tRNA-synt_1d"/>
    <property type="match status" value="1"/>
</dbReference>
<keyword evidence="6 10" id="KW-0648">Protein biosynthesis</keyword>
<dbReference type="InterPro" id="IPR008909">
    <property type="entry name" value="DALR_anticod-bd"/>
</dbReference>
<sequence>MVIDEIQSLLQKAAEKMGITEIVTIDIPSQKGYGDFATSIALKSAKQLKKAPFSIAQEYVKHIPKNNLIFKTQVIKPGFINIWLQPKIFFEVVNQLSNNVFMIPPFYYGSEKKVMVEFAHPNTLKLLHIGHMRNLSTGESVVRLLEACGNKVIRSNYQGDVGLHIAKTIWKVQHFIKEMGHEKIESMTLRDKIALLGKAYAQAESLYTTDENAKKEILEINRLVYEENPAVMPLWEDTRKWSLAYFDEIYKRVYSHHDRLYFESECHKRGTALADQLLKRGILEKSQGAIVFKGEKYGIDTRVFINSQGFPTYEGKELALAELEFGEFGVLDKNVHVVTPEQTSFFQVTFKVEELIDPIKYKDKQYHLAYNWVKLKKGKMSSRLGNVIEGAWLIDEAKKALLSKFKLDPETAETLAVASIKYSFLKVSTQMEIFFDFDESISLNGNSAPYLIYTYVRTQGILNKIESGGITVSPSQVNEDENTLLRKLYQYVSVVHESAKKLSPNILATYLFELAQDFNLFYQKNPILKAKKESQTIRILLTKAVGNTLRHGLNLLGIKTVKKM</sequence>
<evidence type="ECO:0000259" key="11">
    <source>
        <dbReference type="SMART" id="SM00836"/>
    </source>
</evidence>
<proteinExistence type="inferred from homology"/>
<dbReference type="PANTHER" id="PTHR11956:SF5">
    <property type="entry name" value="ARGININE--TRNA LIGASE, CYTOPLASMIC"/>
    <property type="match status" value="1"/>
</dbReference>
<comment type="similarity">
    <text evidence="1 10">Belongs to the class-I aminoacyl-tRNA synthetase family.</text>
</comment>
<dbReference type="GO" id="GO:0004814">
    <property type="term" value="F:arginine-tRNA ligase activity"/>
    <property type="evidence" value="ECO:0007669"/>
    <property type="project" value="UniProtKB-UniRule"/>
</dbReference>
<evidence type="ECO:0000256" key="8">
    <source>
        <dbReference type="ARBA" id="ARBA00049339"/>
    </source>
</evidence>
<dbReference type="InterPro" id="IPR035684">
    <property type="entry name" value="ArgRS_core"/>
</dbReference>
<evidence type="ECO:0000259" key="12">
    <source>
        <dbReference type="SMART" id="SM01016"/>
    </source>
</evidence>
<evidence type="ECO:0000256" key="1">
    <source>
        <dbReference type="ARBA" id="ARBA00005594"/>
    </source>
</evidence>
<dbReference type="InterPro" id="IPR009080">
    <property type="entry name" value="tRNAsynth_Ia_anticodon-bd"/>
</dbReference>
<evidence type="ECO:0000256" key="9">
    <source>
        <dbReference type="NCBIfam" id="TIGR00456"/>
    </source>
</evidence>
<reference evidence="13 14" key="1">
    <citation type="journal article" date="2016" name="Nat. Commun.">
        <title>Thousands of microbial genomes shed light on interconnected biogeochemical processes in an aquifer system.</title>
        <authorList>
            <person name="Anantharaman K."/>
            <person name="Brown C.T."/>
            <person name="Hug L.A."/>
            <person name="Sharon I."/>
            <person name="Castelle C.J."/>
            <person name="Probst A.J."/>
            <person name="Thomas B.C."/>
            <person name="Singh A."/>
            <person name="Wilkins M.J."/>
            <person name="Karaoz U."/>
            <person name="Brodie E.L."/>
            <person name="Williams K.H."/>
            <person name="Hubbard S.S."/>
            <person name="Banfield J.F."/>
        </authorList>
    </citation>
    <scope>NUCLEOTIDE SEQUENCE [LARGE SCALE GENOMIC DNA]</scope>
</reference>
<keyword evidence="3 10" id="KW-0436">Ligase</keyword>
<dbReference type="SMART" id="SM00836">
    <property type="entry name" value="DALR_1"/>
    <property type="match status" value="1"/>
</dbReference>
<dbReference type="GO" id="GO:0005737">
    <property type="term" value="C:cytoplasm"/>
    <property type="evidence" value="ECO:0007669"/>
    <property type="project" value="UniProtKB-UniRule"/>
</dbReference>
<dbReference type="Gene3D" id="3.40.50.620">
    <property type="entry name" value="HUPs"/>
    <property type="match status" value="1"/>
</dbReference>
<organism evidence="13 14">
    <name type="scientific">Candidatus Roizmanbacteria bacterium RIFOXYD1_FULL_38_12</name>
    <dbReference type="NCBI Taxonomy" id="1802093"/>
    <lineage>
        <taxon>Bacteria</taxon>
        <taxon>Candidatus Roizmaniibacteriota</taxon>
    </lineage>
</organism>
<dbReference type="NCBIfam" id="TIGR00456">
    <property type="entry name" value="argS"/>
    <property type="match status" value="1"/>
</dbReference>
<keyword evidence="7 10" id="KW-0030">Aminoacyl-tRNA synthetase</keyword>
<evidence type="ECO:0000313" key="14">
    <source>
        <dbReference type="Proteomes" id="UP000177050"/>
    </source>
</evidence>
<accession>A0A1F7KZY3</accession>
<protein>
    <recommendedName>
        <fullName evidence="2 9">Arginine--tRNA ligase</fullName>
        <ecNumber evidence="2 9">6.1.1.19</ecNumber>
    </recommendedName>
</protein>
<name>A0A1F7KZY3_9BACT</name>
<feature type="domain" description="DALR anticodon binding" evidence="11">
    <location>
        <begin position="451"/>
        <end position="564"/>
    </location>
</feature>
<dbReference type="Pfam" id="PF05746">
    <property type="entry name" value="DALR_1"/>
    <property type="match status" value="1"/>
</dbReference>
<dbReference type="SUPFAM" id="SSF55190">
    <property type="entry name" value="Arginyl-tRNA synthetase (ArgRS), N-terminal 'additional' domain"/>
    <property type="match status" value="1"/>
</dbReference>
<dbReference type="PRINTS" id="PR01038">
    <property type="entry name" value="TRNASYNTHARG"/>
</dbReference>
<evidence type="ECO:0000256" key="5">
    <source>
        <dbReference type="ARBA" id="ARBA00022840"/>
    </source>
</evidence>
<evidence type="ECO:0000256" key="3">
    <source>
        <dbReference type="ARBA" id="ARBA00022598"/>
    </source>
</evidence>
<evidence type="ECO:0000313" key="13">
    <source>
        <dbReference type="EMBL" id="OGK73354.1"/>
    </source>
</evidence>
<dbReference type="Pfam" id="PF03485">
    <property type="entry name" value="Arg_tRNA_synt_N"/>
    <property type="match status" value="1"/>
</dbReference>
<dbReference type="Proteomes" id="UP000177050">
    <property type="component" value="Unassembled WGS sequence"/>
</dbReference>
<comment type="catalytic activity">
    <reaction evidence="8">
        <text>tRNA(Arg) + L-arginine + ATP = L-arginyl-tRNA(Arg) + AMP + diphosphate</text>
        <dbReference type="Rhea" id="RHEA:20301"/>
        <dbReference type="Rhea" id="RHEA-COMP:9658"/>
        <dbReference type="Rhea" id="RHEA-COMP:9673"/>
        <dbReference type="ChEBI" id="CHEBI:30616"/>
        <dbReference type="ChEBI" id="CHEBI:32682"/>
        <dbReference type="ChEBI" id="CHEBI:33019"/>
        <dbReference type="ChEBI" id="CHEBI:78442"/>
        <dbReference type="ChEBI" id="CHEBI:78513"/>
        <dbReference type="ChEBI" id="CHEBI:456215"/>
        <dbReference type="EC" id="6.1.1.19"/>
    </reaction>
</comment>
<dbReference type="SUPFAM" id="SSF47323">
    <property type="entry name" value="Anticodon-binding domain of a subclass of class I aminoacyl-tRNA synthetases"/>
    <property type="match status" value="1"/>
</dbReference>
<dbReference type="GO" id="GO:0005524">
    <property type="term" value="F:ATP binding"/>
    <property type="evidence" value="ECO:0007669"/>
    <property type="project" value="UniProtKB-KW"/>
</dbReference>
<dbReference type="GO" id="GO:0006420">
    <property type="term" value="P:arginyl-tRNA aminoacylation"/>
    <property type="evidence" value="ECO:0007669"/>
    <property type="project" value="UniProtKB-UniRule"/>
</dbReference>
<evidence type="ECO:0000256" key="7">
    <source>
        <dbReference type="ARBA" id="ARBA00023146"/>
    </source>
</evidence>
<dbReference type="EC" id="6.1.1.19" evidence="2 9"/>
<dbReference type="Gene3D" id="3.30.1360.70">
    <property type="entry name" value="Arginyl tRNA synthetase N-terminal domain"/>
    <property type="match status" value="1"/>
</dbReference>
<dbReference type="InterPro" id="IPR001278">
    <property type="entry name" value="Arg-tRNA-ligase"/>
</dbReference>
<dbReference type="PANTHER" id="PTHR11956">
    <property type="entry name" value="ARGINYL-TRNA SYNTHETASE"/>
    <property type="match status" value="1"/>
</dbReference>
<dbReference type="InterPro" id="IPR014729">
    <property type="entry name" value="Rossmann-like_a/b/a_fold"/>
</dbReference>
<dbReference type="EMBL" id="MGBR01000001">
    <property type="protein sequence ID" value="OGK73354.1"/>
    <property type="molecule type" value="Genomic_DNA"/>
</dbReference>
<evidence type="ECO:0000256" key="4">
    <source>
        <dbReference type="ARBA" id="ARBA00022741"/>
    </source>
</evidence>
<comment type="caution">
    <text evidence="13">The sequence shown here is derived from an EMBL/GenBank/DDBJ whole genome shotgun (WGS) entry which is preliminary data.</text>
</comment>
<keyword evidence="5 10" id="KW-0067">ATP-binding</keyword>
<dbReference type="InterPro" id="IPR005148">
    <property type="entry name" value="Arg-tRNA-synth_N"/>
</dbReference>